<dbReference type="InterPro" id="IPR006652">
    <property type="entry name" value="Kelch_1"/>
</dbReference>
<evidence type="ECO:0000313" key="10">
    <source>
        <dbReference type="EMBL" id="PKU62447.1"/>
    </source>
</evidence>
<dbReference type="GO" id="GO:0005737">
    <property type="term" value="C:cytoplasm"/>
    <property type="evidence" value="ECO:0007669"/>
    <property type="project" value="TreeGrafter"/>
</dbReference>
<dbReference type="Gene3D" id="2.120.10.80">
    <property type="entry name" value="Kelch-type beta propeller"/>
    <property type="match status" value="1"/>
</dbReference>
<dbReference type="STRING" id="906689.A0A2I0VGA5"/>
<dbReference type="Pfam" id="PF01344">
    <property type="entry name" value="Kelch_1"/>
    <property type="match status" value="1"/>
</dbReference>
<organism evidence="10 11">
    <name type="scientific">Dendrobium catenatum</name>
    <dbReference type="NCBI Taxonomy" id="906689"/>
    <lineage>
        <taxon>Eukaryota</taxon>
        <taxon>Viridiplantae</taxon>
        <taxon>Streptophyta</taxon>
        <taxon>Embryophyta</taxon>
        <taxon>Tracheophyta</taxon>
        <taxon>Spermatophyta</taxon>
        <taxon>Magnoliopsida</taxon>
        <taxon>Liliopsida</taxon>
        <taxon>Asparagales</taxon>
        <taxon>Orchidaceae</taxon>
        <taxon>Epidendroideae</taxon>
        <taxon>Malaxideae</taxon>
        <taxon>Dendrobiinae</taxon>
        <taxon>Dendrobium</taxon>
    </lineage>
</organism>
<dbReference type="SUPFAM" id="SSF111278">
    <property type="entry name" value="SSo0622-like"/>
    <property type="match status" value="1"/>
</dbReference>
<comment type="pathway">
    <text evidence="1">tRNA modification; wybutosine-tRNA(Phe) biosynthesis.</text>
</comment>
<dbReference type="Proteomes" id="UP000233837">
    <property type="component" value="Unassembled WGS sequence"/>
</dbReference>
<protein>
    <submittedName>
        <fullName evidence="10">tRNA wybutosine-synthesizing protein 2/3/4</fullName>
    </submittedName>
</protein>
<dbReference type="CDD" id="cd02440">
    <property type="entry name" value="AdoMet_MTases"/>
    <property type="match status" value="1"/>
</dbReference>
<evidence type="ECO:0000256" key="3">
    <source>
        <dbReference type="ARBA" id="ARBA00022679"/>
    </source>
</evidence>
<evidence type="ECO:0000256" key="5">
    <source>
        <dbReference type="ARBA" id="ARBA00022694"/>
    </source>
</evidence>
<dbReference type="SUPFAM" id="SSF117281">
    <property type="entry name" value="Kelch motif"/>
    <property type="match status" value="1"/>
</dbReference>
<dbReference type="Pfam" id="PF02676">
    <property type="entry name" value="TYW3"/>
    <property type="match status" value="1"/>
</dbReference>
<keyword evidence="4" id="KW-0949">S-adenosyl-L-methionine</keyword>
<feature type="compositionally biased region" description="Basic and acidic residues" evidence="8">
    <location>
        <begin position="73"/>
        <end position="83"/>
    </location>
</feature>
<evidence type="ECO:0000256" key="1">
    <source>
        <dbReference type="ARBA" id="ARBA00004797"/>
    </source>
</evidence>
<dbReference type="AlphaFoldDB" id="A0A2I0VGA5"/>
<dbReference type="EMBL" id="KZ503646">
    <property type="protein sequence ID" value="PKU62447.1"/>
    <property type="molecule type" value="Genomic_DNA"/>
</dbReference>
<evidence type="ECO:0000256" key="6">
    <source>
        <dbReference type="ARBA" id="ARBA00049202"/>
    </source>
</evidence>
<keyword evidence="5" id="KW-0819">tRNA processing</keyword>
<evidence type="ECO:0000256" key="8">
    <source>
        <dbReference type="SAM" id="MobiDB-lite"/>
    </source>
</evidence>
<sequence>MAKVADLLSMDFERRKAETLASLVAPWPDKSPKGSVDAAIAPLLDVINLHSSFFTTSSCSGRISILRQPGESPKPKHNEDKINPRKSKKKAGGGGWIFVSHEPVDPEVVVDLLFKSPATLSTVEMEEVEGGTLVFRFEPLIVAVECKDVMAAQELVATAIACGFRESGITSMNKRVMVAIRCSIRLEVPLGQVGLIMVSPEYVRYLIGVANEKMEANRRRTDNFFRVLQDKVHPSSAKKLIHSAKKAQACLAVERNLLGFEAKQRKMALKKSQHEHEEMQSHNQDNVSYSVEDKGMHKLSLSVDALAILGEPIERLFLWGHSTSPLMINGVKEVLIFGGFGGVGHHARRNYTLLLDTKSGHLKQIDAIGSPSPRVGHTSTAVENIIYVIGGRGGPMQIFNDVWALNTTEKRWTSLKCTGHIFHPRHRHATASVGSNIYVFGGLNNETIYSCMNVLNSESLDWNNVNVLGESPCARHSHSMVAYGPLLLMFGGYDGQKVLGDLYSFDTRTSLWKKEKTTGRAPSPRFSHSMFIYKNFIGIIGGCPLTQHSEELALLNLINNRWINVSINTVGRDFWIRSSTIVIGDELIIVGGGASCYAFGTRFSYPMKMSLNLSSVEDTYSSRLNEESVTFLAMEGRNISQLNGDELQDCYPVSGSYLKADLSASKRGIQSDAKQHALQIKKKHAKLVKDVLKKFGWLDLTKKVYQSLDGIHICLPISGEFFDIYLKESLNSNDRATDLCEENDFMEEFSVNKVSIPMALHIFSLFNASVIIDGASCDKKIPSSPQKIMREMVCSLLTEKRLPLGMLEELPVRWDRLGDITVLPVTSFRDPRWDSIAEELWPVVAKSLGALRLARQGRILPTGTRDSTLEILVGGSGWVTHQENGILYSFDATKCMFSSGNLSEKLRMACQDCRDEVVVDLFAGIGYFVLPFLVKAKAKLVYACEWNSHAIKALRHNIHANFMEDRCIILEGDNRVTAPKGVADRVCLGLLPSSESSWRTAVRALRPQGGLLHIHGNVKDSEEKSWLDYIVESIVCIAETEGLLWAVSLQHVERVKSYGPHIRHIVADVKCKTL</sequence>
<dbReference type="InterPro" id="IPR056744">
    <property type="entry name" value="TRM5/TYW2-like_N"/>
</dbReference>
<dbReference type="Pfam" id="PF02475">
    <property type="entry name" value="TRM5-TYW2_MTfase"/>
    <property type="match status" value="1"/>
</dbReference>
<dbReference type="InterPro" id="IPR036602">
    <property type="entry name" value="tRNA_yW-synthesising-like_sf"/>
</dbReference>
<evidence type="ECO:0000256" key="4">
    <source>
        <dbReference type="ARBA" id="ARBA00022691"/>
    </source>
</evidence>
<dbReference type="GO" id="GO:0031591">
    <property type="term" value="P:wybutosine biosynthetic process"/>
    <property type="evidence" value="ECO:0007669"/>
    <property type="project" value="TreeGrafter"/>
</dbReference>
<reference evidence="10 11" key="2">
    <citation type="journal article" date="2017" name="Nature">
        <title>The Apostasia genome and the evolution of orchids.</title>
        <authorList>
            <person name="Zhang G.Q."/>
            <person name="Liu K.W."/>
            <person name="Li Z."/>
            <person name="Lohaus R."/>
            <person name="Hsiao Y.Y."/>
            <person name="Niu S.C."/>
            <person name="Wang J.Y."/>
            <person name="Lin Y.C."/>
            <person name="Xu Q."/>
            <person name="Chen L.J."/>
            <person name="Yoshida K."/>
            <person name="Fujiwara S."/>
            <person name="Wang Z.W."/>
            <person name="Zhang Y.Q."/>
            <person name="Mitsuda N."/>
            <person name="Wang M."/>
            <person name="Liu G.H."/>
            <person name="Pecoraro L."/>
            <person name="Huang H.X."/>
            <person name="Xiao X.J."/>
            <person name="Lin M."/>
            <person name="Wu X.Y."/>
            <person name="Wu W.L."/>
            <person name="Chen Y.Y."/>
            <person name="Chang S.B."/>
            <person name="Sakamoto S."/>
            <person name="Ohme-Takagi M."/>
            <person name="Yagi M."/>
            <person name="Zeng S.J."/>
            <person name="Shen C.Y."/>
            <person name="Yeh C.M."/>
            <person name="Luo Y.B."/>
            <person name="Tsai W.C."/>
            <person name="Van de Peer Y."/>
            <person name="Liu Z.J."/>
        </authorList>
    </citation>
    <scope>NUCLEOTIDE SEQUENCE [LARGE SCALE GENOMIC DNA]</scope>
    <source>
        <tissue evidence="10">The whole plant</tissue>
    </source>
</reference>
<comment type="catalytic activity">
    <reaction evidence="6">
        <text>4-demethyl-7-[(3S)-3-amino-3-carboxypropyl]wyosine(37) in tRNA(Phe) + S-adenosyl-L-methionine = 7-[(3S)-3-amino-3-carboxypropyl]wyosine(37) in tRNA(Phe) + S-adenosyl-L-homocysteine + H(+)</text>
        <dbReference type="Rhea" id="RHEA:36635"/>
        <dbReference type="Rhea" id="RHEA-COMP:10378"/>
        <dbReference type="Rhea" id="RHEA-COMP:10379"/>
        <dbReference type="ChEBI" id="CHEBI:15378"/>
        <dbReference type="ChEBI" id="CHEBI:57856"/>
        <dbReference type="ChEBI" id="CHEBI:59789"/>
        <dbReference type="ChEBI" id="CHEBI:73543"/>
        <dbReference type="ChEBI" id="CHEBI:73550"/>
        <dbReference type="EC" id="2.1.1.282"/>
    </reaction>
</comment>
<gene>
    <name evidence="10" type="ORF">MA16_Dca022535</name>
</gene>
<dbReference type="InterPro" id="IPR029063">
    <property type="entry name" value="SAM-dependent_MTases_sf"/>
</dbReference>
<dbReference type="Gene3D" id="3.30.1960.10">
    <property type="entry name" value="tRNA wybutosine-synthesizing-like"/>
    <property type="match status" value="1"/>
</dbReference>
<comment type="catalytic activity">
    <reaction evidence="7">
        <text>4-demethylwyosine(37) in tRNA(Phe) + S-adenosyl-L-methionine = 4-demethyl-7-[(3S)-3-amino-3-carboxypropyl]wyosine(37) in tRNA(Phe) + S-methyl-5'-thioadenosine + H(+)</text>
        <dbReference type="Rhea" id="RHEA:36355"/>
        <dbReference type="Rhea" id="RHEA-COMP:10164"/>
        <dbReference type="Rhea" id="RHEA-COMP:10378"/>
        <dbReference type="ChEBI" id="CHEBI:15378"/>
        <dbReference type="ChEBI" id="CHEBI:17509"/>
        <dbReference type="ChEBI" id="CHEBI:59789"/>
        <dbReference type="ChEBI" id="CHEBI:64315"/>
        <dbReference type="ChEBI" id="CHEBI:73550"/>
        <dbReference type="EC" id="2.5.1.114"/>
    </reaction>
</comment>
<reference evidence="10 11" key="1">
    <citation type="journal article" date="2016" name="Sci. Rep.">
        <title>The Dendrobium catenatum Lindl. genome sequence provides insights into polysaccharide synthase, floral development and adaptive evolution.</title>
        <authorList>
            <person name="Zhang G.Q."/>
            <person name="Xu Q."/>
            <person name="Bian C."/>
            <person name="Tsai W.C."/>
            <person name="Yeh C.M."/>
            <person name="Liu K.W."/>
            <person name="Yoshida K."/>
            <person name="Zhang L.S."/>
            <person name="Chang S.B."/>
            <person name="Chen F."/>
            <person name="Shi Y."/>
            <person name="Su Y.Y."/>
            <person name="Zhang Y.Q."/>
            <person name="Chen L.J."/>
            <person name="Yin Y."/>
            <person name="Lin M."/>
            <person name="Huang H."/>
            <person name="Deng H."/>
            <person name="Wang Z.W."/>
            <person name="Zhu S.L."/>
            <person name="Zhao X."/>
            <person name="Deng C."/>
            <person name="Niu S.C."/>
            <person name="Huang J."/>
            <person name="Wang M."/>
            <person name="Liu G.H."/>
            <person name="Yang H.J."/>
            <person name="Xiao X.J."/>
            <person name="Hsiao Y.Y."/>
            <person name="Wu W.L."/>
            <person name="Chen Y.Y."/>
            <person name="Mitsuda N."/>
            <person name="Ohme-Takagi M."/>
            <person name="Luo Y.B."/>
            <person name="Van de Peer Y."/>
            <person name="Liu Z.J."/>
        </authorList>
    </citation>
    <scope>NUCLEOTIDE SEQUENCE [LARGE SCALE GENOMIC DNA]</scope>
    <source>
        <tissue evidence="10">The whole plant</tissue>
    </source>
</reference>
<dbReference type="SUPFAM" id="SSF53335">
    <property type="entry name" value="S-adenosyl-L-methionine-dependent methyltransferases"/>
    <property type="match status" value="1"/>
</dbReference>
<dbReference type="UniPathway" id="UPA00375"/>
<proteinExistence type="predicted"/>
<dbReference type="PANTHER" id="PTHR23245:SF25">
    <property type="entry name" value="TRNA WYBUTOSINE-SYNTHESIZING PROTEIN 2 HOMOLOG"/>
    <property type="match status" value="1"/>
</dbReference>
<evidence type="ECO:0000259" key="9">
    <source>
        <dbReference type="PROSITE" id="PS51684"/>
    </source>
</evidence>
<dbReference type="InterPro" id="IPR003827">
    <property type="entry name" value="tRNA_yW-synthesising"/>
</dbReference>
<dbReference type="OrthoDB" id="263283at2759"/>
<feature type="region of interest" description="Disordered" evidence="8">
    <location>
        <begin position="67"/>
        <end position="94"/>
    </location>
</feature>
<dbReference type="GO" id="GO:0008175">
    <property type="term" value="F:tRNA methyltransferase activity"/>
    <property type="evidence" value="ECO:0007669"/>
    <property type="project" value="TreeGrafter"/>
</dbReference>
<dbReference type="Gene3D" id="3.40.50.150">
    <property type="entry name" value="Vaccinia Virus protein VP39"/>
    <property type="match status" value="1"/>
</dbReference>
<dbReference type="Pfam" id="PF24681">
    <property type="entry name" value="Kelch_KLHDC2_KLHL20_DRC7"/>
    <property type="match status" value="1"/>
</dbReference>
<evidence type="ECO:0000256" key="2">
    <source>
        <dbReference type="ARBA" id="ARBA00022603"/>
    </source>
</evidence>
<dbReference type="GO" id="GO:0102522">
    <property type="term" value="F:tRNA 4-demethylwyosine alpha-amino-alpha-carboxypropyltransferase activity"/>
    <property type="evidence" value="ECO:0007669"/>
    <property type="project" value="UniProtKB-EC"/>
</dbReference>
<evidence type="ECO:0000256" key="7">
    <source>
        <dbReference type="ARBA" id="ARBA00049400"/>
    </source>
</evidence>
<dbReference type="InterPro" id="IPR056743">
    <property type="entry name" value="TRM5-TYW2-like_MTfase"/>
</dbReference>
<accession>A0A2I0VGA5</accession>
<dbReference type="PANTHER" id="PTHR23245">
    <property type="entry name" value="TRNA METHYLTRANSFERASE"/>
    <property type="match status" value="1"/>
</dbReference>
<dbReference type="PROSITE" id="PS51684">
    <property type="entry name" value="SAM_MT_TRM5_TYW2"/>
    <property type="match status" value="1"/>
</dbReference>
<dbReference type="InterPro" id="IPR030382">
    <property type="entry name" value="MeTrfase_TRM5/TYW2"/>
</dbReference>
<dbReference type="InterPro" id="IPR015915">
    <property type="entry name" value="Kelch-typ_b-propeller"/>
</dbReference>
<keyword evidence="11" id="KW-1185">Reference proteome</keyword>
<dbReference type="Gene3D" id="3.30.300.110">
    <property type="entry name" value="Met-10+ protein-like domains"/>
    <property type="match status" value="1"/>
</dbReference>
<keyword evidence="3" id="KW-0808">Transferase</keyword>
<evidence type="ECO:0000313" key="11">
    <source>
        <dbReference type="Proteomes" id="UP000233837"/>
    </source>
</evidence>
<dbReference type="GO" id="GO:0030488">
    <property type="term" value="P:tRNA methylation"/>
    <property type="evidence" value="ECO:0007669"/>
    <property type="project" value="TreeGrafter"/>
</dbReference>
<name>A0A2I0VGA5_9ASPA</name>
<dbReference type="FunFam" id="3.40.50.150:FF:000131">
    <property type="entry name" value="tRNA wybutosine-synthesizing protein 2/3/4"/>
    <property type="match status" value="1"/>
</dbReference>
<dbReference type="FunFam" id="3.30.1960.10:FF:000002">
    <property type="entry name" value="tRNA wybutosine-synthesizing protein 2/3/4"/>
    <property type="match status" value="1"/>
</dbReference>
<dbReference type="Pfam" id="PF25133">
    <property type="entry name" value="TYW2_N_2"/>
    <property type="match status" value="1"/>
</dbReference>
<keyword evidence="2" id="KW-0489">Methyltransferase</keyword>
<feature type="domain" description="SAM-dependent methyltransferase TRM5/TYW2-type" evidence="9">
    <location>
        <begin position="814"/>
        <end position="1073"/>
    </location>
</feature>